<accession>A0A644YQ60</accession>
<evidence type="ECO:0000313" key="4">
    <source>
        <dbReference type="EMBL" id="MPM30752.1"/>
    </source>
</evidence>
<feature type="domain" description="Transposase InsH N-terminal" evidence="2">
    <location>
        <begin position="18"/>
        <end position="112"/>
    </location>
</feature>
<dbReference type="InterPro" id="IPR025668">
    <property type="entry name" value="Tnp_DDE_dom"/>
</dbReference>
<evidence type="ECO:0000256" key="1">
    <source>
        <dbReference type="SAM" id="Coils"/>
    </source>
</evidence>
<sequence length="491" mass="56435">MDFIIGNNRHQGMLLPDCIEDYVDENNPVRVIDAYVDTLDFENLGFNKWKPNQTGRPMYSPRDLLKLYIYGYMNHVSSSRRLEIETKRNLEVIWLLQKLSPDHKTIARFRQQNPTALKNVFKNFVQLCTQWELYGKELLAIDGSKFKAWNTKDRNFTKNKLKDRIQHIEEKIESYLDALNQNDALENQSTSEISSDISEVIHQLTDRKTLYESFLAELAESDETQISLTDPDSRLMKTKNGLDVCLNIQTAVDSKNKMIVEFTVENQAQDKNLMGPLAQKAADLLEVPAMTVVADNGYDSVSDVAQLYLSGHRPVVAGGDYEFCIPTDAANTEKITDYDSNVARAIYLPERNIFICPLGKVLRPCTYNKNKHVAKYDNTQACRHCPKKCTKMRYYRAERVMKPSEYTKAFDDSDLFLRKVHIFQNKEIVRQRKAIVEHPFGTVKRAMGISYLLLKGKQKVEGEIALAFLAFNLKRAIHIMGIQPLIQAIRA</sequence>
<proteinExistence type="predicted"/>
<organism evidence="4">
    <name type="scientific">bioreactor metagenome</name>
    <dbReference type="NCBI Taxonomy" id="1076179"/>
    <lineage>
        <taxon>unclassified sequences</taxon>
        <taxon>metagenomes</taxon>
        <taxon>ecological metagenomes</taxon>
    </lineage>
</organism>
<evidence type="ECO:0000259" key="2">
    <source>
        <dbReference type="Pfam" id="PF05598"/>
    </source>
</evidence>
<dbReference type="NCBIfam" id="NF033551">
    <property type="entry name" value="transpos_IS1182"/>
    <property type="match status" value="1"/>
</dbReference>
<feature type="domain" description="Transposase DDE" evidence="3">
    <location>
        <begin position="355"/>
        <end position="475"/>
    </location>
</feature>
<dbReference type="PANTHER" id="PTHR33408:SF2">
    <property type="entry name" value="TRANSPOSASE DDE DOMAIN-CONTAINING PROTEIN"/>
    <property type="match status" value="1"/>
</dbReference>
<name>A0A644YQ60_9ZZZZ</name>
<dbReference type="InterPro" id="IPR008490">
    <property type="entry name" value="Transposase_InsH_N"/>
</dbReference>
<dbReference type="Pfam" id="PF13751">
    <property type="entry name" value="DDE_Tnp_1_6"/>
    <property type="match status" value="1"/>
</dbReference>
<keyword evidence="1" id="KW-0175">Coiled coil</keyword>
<dbReference type="EMBL" id="VSSQ01005879">
    <property type="protein sequence ID" value="MPM30752.1"/>
    <property type="molecule type" value="Genomic_DNA"/>
</dbReference>
<feature type="coiled-coil region" evidence="1">
    <location>
        <begin position="158"/>
        <end position="188"/>
    </location>
</feature>
<evidence type="ECO:0000259" key="3">
    <source>
        <dbReference type="Pfam" id="PF13751"/>
    </source>
</evidence>
<gene>
    <name evidence="4" type="ORF">SDC9_77302</name>
</gene>
<protein>
    <submittedName>
        <fullName evidence="4">IS1182 family transposase ISPye18</fullName>
    </submittedName>
</protein>
<dbReference type="PANTHER" id="PTHR33408">
    <property type="entry name" value="TRANSPOSASE"/>
    <property type="match status" value="1"/>
</dbReference>
<dbReference type="Pfam" id="PF05598">
    <property type="entry name" value="DUF772"/>
    <property type="match status" value="1"/>
</dbReference>
<comment type="caution">
    <text evidence="4">The sequence shown here is derived from an EMBL/GenBank/DDBJ whole genome shotgun (WGS) entry which is preliminary data.</text>
</comment>
<reference evidence="4" key="1">
    <citation type="submission" date="2019-08" db="EMBL/GenBank/DDBJ databases">
        <authorList>
            <person name="Kucharzyk K."/>
            <person name="Murdoch R.W."/>
            <person name="Higgins S."/>
            <person name="Loffler F."/>
        </authorList>
    </citation>
    <scope>NUCLEOTIDE SEQUENCE</scope>
</reference>
<dbReference type="AlphaFoldDB" id="A0A644YQ60"/>
<dbReference type="InterPro" id="IPR047629">
    <property type="entry name" value="IS1182_transpos"/>
</dbReference>